<organism evidence="1 2">
    <name type="scientific">Mytilus coruscus</name>
    <name type="common">Sea mussel</name>
    <dbReference type="NCBI Taxonomy" id="42192"/>
    <lineage>
        <taxon>Eukaryota</taxon>
        <taxon>Metazoa</taxon>
        <taxon>Spiralia</taxon>
        <taxon>Lophotrochozoa</taxon>
        <taxon>Mollusca</taxon>
        <taxon>Bivalvia</taxon>
        <taxon>Autobranchia</taxon>
        <taxon>Pteriomorphia</taxon>
        <taxon>Mytilida</taxon>
        <taxon>Mytiloidea</taxon>
        <taxon>Mytilidae</taxon>
        <taxon>Mytilinae</taxon>
        <taxon>Mytilus</taxon>
    </lineage>
</organism>
<evidence type="ECO:0000313" key="2">
    <source>
        <dbReference type="Proteomes" id="UP000507470"/>
    </source>
</evidence>
<dbReference type="EMBL" id="CACVKT020007019">
    <property type="protein sequence ID" value="CAC5404713.1"/>
    <property type="molecule type" value="Genomic_DNA"/>
</dbReference>
<dbReference type="Proteomes" id="UP000507470">
    <property type="component" value="Unassembled WGS sequence"/>
</dbReference>
<dbReference type="PANTHER" id="PTHR33845:SF1">
    <property type="entry name" value="C2H2-TYPE DOMAIN-CONTAINING PROTEIN"/>
    <property type="match status" value="1"/>
</dbReference>
<dbReference type="AlphaFoldDB" id="A0A6J8D7L5"/>
<gene>
    <name evidence="1" type="ORF">MCOR_38470</name>
</gene>
<sequence length="286" mass="32991">MVCGDCENIDATLNLIKDKADEKVTWENKEAVMYTVEESILAVRKWKAHIIRSRNQEEARSSIVEDMTHTDVVITSDWAMKFLPRKYQEGPCDRRASHVKSIVRRYINEGHDVTTALQMREAIDREKKKDIKVNVVSSVNIVDVVSSKSNIPSISLMYNFHFTESGLRMWKAFSIGEGKLLKWNQLGTPSKTAELKTITNWIGGDIIRTREDENGNKEHCTTKEARITVFKCPEDSCTREFSTSAAVDDHVRIGYSINSSLYLRDYYMLLFYLRITCIINLYLRDD</sequence>
<evidence type="ECO:0000313" key="1">
    <source>
        <dbReference type="EMBL" id="CAC5404713.1"/>
    </source>
</evidence>
<name>A0A6J8D7L5_MYTCO</name>
<dbReference type="PANTHER" id="PTHR33845">
    <property type="entry name" value="C2H2-TYPE DOMAIN-CONTAINING PROTEIN"/>
    <property type="match status" value="1"/>
</dbReference>
<accession>A0A6J8D7L5</accession>
<proteinExistence type="predicted"/>
<protein>
    <recommendedName>
        <fullName evidence="3">C2H2-type domain-containing protein</fullName>
    </recommendedName>
</protein>
<keyword evidence="2" id="KW-1185">Reference proteome</keyword>
<evidence type="ECO:0008006" key="3">
    <source>
        <dbReference type="Google" id="ProtNLM"/>
    </source>
</evidence>
<dbReference type="OrthoDB" id="6155183at2759"/>
<reference evidence="1 2" key="1">
    <citation type="submission" date="2020-06" db="EMBL/GenBank/DDBJ databases">
        <authorList>
            <person name="Li R."/>
            <person name="Bekaert M."/>
        </authorList>
    </citation>
    <scope>NUCLEOTIDE SEQUENCE [LARGE SCALE GENOMIC DNA]</scope>
    <source>
        <strain evidence="2">wild</strain>
    </source>
</reference>